<evidence type="ECO:0000313" key="2">
    <source>
        <dbReference type="Proteomes" id="UP000265140"/>
    </source>
</evidence>
<dbReference type="Ensembl" id="ENSELUT00000044816.2">
    <property type="protein sequence ID" value="ENSELUP00000061785.1"/>
    <property type="gene ID" value="ENSELUG00000031856.2"/>
</dbReference>
<dbReference type="OMA" id="EYHMSSD"/>
<evidence type="ECO:0008006" key="3">
    <source>
        <dbReference type="Google" id="ProtNLM"/>
    </source>
</evidence>
<proteinExistence type="predicted"/>
<dbReference type="AlphaFoldDB" id="A0A6Q2Y727"/>
<evidence type="ECO:0000313" key="1">
    <source>
        <dbReference type="Ensembl" id="ENSELUP00000061785.1"/>
    </source>
</evidence>
<accession>A0A6Q2Y727</accession>
<dbReference type="GeneTree" id="ENSGT00940000165202"/>
<dbReference type="InterPro" id="IPR012337">
    <property type="entry name" value="RNaseH-like_sf"/>
</dbReference>
<reference evidence="2" key="1">
    <citation type="journal article" date="2014" name="PLoS ONE">
        <title>The genome and linkage map of the northern pike (Esox lucius): conserved synteny revealed between the salmonid sister group and the Neoteleostei.</title>
        <authorList>
            <person name="Rondeau E.B."/>
            <person name="Minkley D.R."/>
            <person name="Leong J.S."/>
            <person name="Messmer A.M."/>
            <person name="Jantzen J.R."/>
            <person name="von Schalburg K.R."/>
            <person name="Lemon C."/>
            <person name="Bird N.H."/>
            <person name="Koop B.F."/>
        </authorList>
    </citation>
    <scope>NUCLEOTIDE SEQUENCE</scope>
</reference>
<sequence length="510" mass="57225">LPSQKRLCRYREDWVGKYPWITAVLRDANKAFCNVCRKEFGVSHGGGRVDDSMYNKIAAAELTSVFHCVTHQQSYKSLDCAMKLTPKLYSDSAIAKHICCGRTKAEALVTNILAPLASDFSQSLESKDMYFSIATDASNKGNVKTFPISVAVQGGGTPEQGIQNRVLDFFEQAAESADAVTATLLQKLAEHKLSIHNVSAFSADNAAVNYGRKHSIYQNLKQHNSKILPANCPAHIIHNAVKRASNALKTDVESIVIKSFNHFSCSAKRVASLKEMFEFADMEYLTLLRHVPTRWLSLLPAIDRLINTWPAVQSYFLSLGGEECPRVIWDALRGNEHGEENECSELEATLLFLQNILKIFSGAVLSLESDSLTSVEVYALMNGLQTKLQQRKKYAFFGAKVDRVFASSVTLRVDRLRGDFISFYDTAEQYLEKWFNFSETGHLFNIQCLNLKEKQVICYRQLTTAVSALQMDEDLDMDELYNENSSINCITFATVCFSSLLASYRLTSIY</sequence>
<protein>
    <recommendedName>
        <fullName evidence="3">DUF4371 domain-containing protein</fullName>
    </recommendedName>
</protein>
<reference evidence="1" key="4">
    <citation type="submission" date="2025-09" db="UniProtKB">
        <authorList>
            <consortium name="Ensembl"/>
        </authorList>
    </citation>
    <scope>IDENTIFICATION</scope>
</reference>
<dbReference type="InParanoid" id="A0A6Q2Y727"/>
<dbReference type="PANTHER" id="PTHR37162">
    <property type="entry name" value="HAT FAMILY DIMERISATION DOMAINCONTAINING PROTEIN-RELATED"/>
    <property type="match status" value="1"/>
</dbReference>
<organism evidence="1 2">
    <name type="scientific">Esox lucius</name>
    <name type="common">Northern pike</name>
    <dbReference type="NCBI Taxonomy" id="8010"/>
    <lineage>
        <taxon>Eukaryota</taxon>
        <taxon>Metazoa</taxon>
        <taxon>Chordata</taxon>
        <taxon>Craniata</taxon>
        <taxon>Vertebrata</taxon>
        <taxon>Euteleostomi</taxon>
        <taxon>Actinopterygii</taxon>
        <taxon>Neopterygii</taxon>
        <taxon>Teleostei</taxon>
        <taxon>Protacanthopterygii</taxon>
        <taxon>Esociformes</taxon>
        <taxon>Esocidae</taxon>
        <taxon>Esox</taxon>
    </lineage>
</organism>
<keyword evidence="2" id="KW-1185">Reference proteome</keyword>
<reference evidence="1" key="2">
    <citation type="submission" date="2020-02" db="EMBL/GenBank/DDBJ databases">
        <title>Esox lucius (northern pike) genome, fEsoLuc1, primary haplotype.</title>
        <authorList>
            <person name="Myers G."/>
            <person name="Karagic N."/>
            <person name="Meyer A."/>
            <person name="Pippel M."/>
            <person name="Reichard M."/>
            <person name="Winkler S."/>
            <person name="Tracey A."/>
            <person name="Sims Y."/>
            <person name="Howe K."/>
            <person name="Rhie A."/>
            <person name="Formenti G."/>
            <person name="Durbin R."/>
            <person name="Fedrigo O."/>
            <person name="Jarvis E.D."/>
        </authorList>
    </citation>
    <scope>NUCLEOTIDE SEQUENCE [LARGE SCALE GENOMIC DNA]</scope>
</reference>
<dbReference type="Bgee" id="ENSELUG00000031856">
    <property type="expression patterns" value="Expressed in spleen"/>
</dbReference>
<dbReference type="Proteomes" id="UP000265140">
    <property type="component" value="Chromosome 16"/>
</dbReference>
<name>A0A6Q2Y727_ESOLU</name>
<reference evidence="1" key="3">
    <citation type="submission" date="2025-08" db="UniProtKB">
        <authorList>
            <consortium name="Ensembl"/>
        </authorList>
    </citation>
    <scope>IDENTIFICATION</scope>
</reference>
<dbReference type="PANTHER" id="PTHR37162:SF1">
    <property type="entry name" value="BED-TYPE DOMAIN-CONTAINING PROTEIN"/>
    <property type="match status" value="1"/>
</dbReference>
<dbReference type="SUPFAM" id="SSF53098">
    <property type="entry name" value="Ribonuclease H-like"/>
    <property type="match status" value="1"/>
</dbReference>